<evidence type="ECO:0000313" key="3">
    <source>
        <dbReference type="Proteomes" id="UP000794436"/>
    </source>
</evidence>
<dbReference type="AlphaFoldDB" id="A0A8K1C2T0"/>
<keyword evidence="3" id="KW-1185">Reference proteome</keyword>
<sequence>MPAESASGWRRDAQARSFASSSPPSWRNHWEDRGYAYMLRRGWGITSRVMRRWNAFEAYYKQGVFAKETTNEERSRMFVLTCMPTKTQVDLFEFLQGATHAVHAVYDELYTTGTYPVVVSEALAQMASEDVLQVFQRKPQRQTQQLAVHAEPRQTRLVLEQLDIERLELIAVDYTTTRLADQVAADRGYEEEERLRLDVVCDVTEHVRVVSTGLAAIDDHSTFQTTFKWSFASNVSESDQLDWTIVDATEFTMKSTLVTANK</sequence>
<dbReference type="OrthoDB" id="111653at2759"/>
<dbReference type="EMBL" id="SPLM01000148">
    <property type="protein sequence ID" value="TMW55369.1"/>
    <property type="molecule type" value="Genomic_DNA"/>
</dbReference>
<reference evidence="2" key="1">
    <citation type="submission" date="2019-03" db="EMBL/GenBank/DDBJ databases">
        <title>Long read genome sequence of the mycoparasitic Pythium oligandrum ATCC 38472 isolated from sugarbeet rhizosphere.</title>
        <authorList>
            <person name="Gaulin E."/>
        </authorList>
    </citation>
    <scope>NUCLEOTIDE SEQUENCE</scope>
    <source>
        <strain evidence="2">ATCC 38472_TT</strain>
    </source>
</reference>
<gene>
    <name evidence="2" type="ORF">Poli38472_013260</name>
</gene>
<proteinExistence type="predicted"/>
<name>A0A8K1C2T0_PYTOL</name>
<evidence type="ECO:0000256" key="1">
    <source>
        <dbReference type="SAM" id="MobiDB-lite"/>
    </source>
</evidence>
<feature type="region of interest" description="Disordered" evidence="1">
    <location>
        <begin position="1"/>
        <end position="25"/>
    </location>
</feature>
<comment type="caution">
    <text evidence="2">The sequence shown here is derived from an EMBL/GenBank/DDBJ whole genome shotgun (WGS) entry which is preliminary data.</text>
</comment>
<organism evidence="2 3">
    <name type="scientific">Pythium oligandrum</name>
    <name type="common">Mycoparasitic fungus</name>
    <dbReference type="NCBI Taxonomy" id="41045"/>
    <lineage>
        <taxon>Eukaryota</taxon>
        <taxon>Sar</taxon>
        <taxon>Stramenopiles</taxon>
        <taxon>Oomycota</taxon>
        <taxon>Peronosporomycetes</taxon>
        <taxon>Pythiales</taxon>
        <taxon>Pythiaceae</taxon>
        <taxon>Pythium</taxon>
    </lineage>
</organism>
<protein>
    <submittedName>
        <fullName evidence="2">Uncharacterized protein</fullName>
    </submittedName>
</protein>
<accession>A0A8K1C2T0</accession>
<evidence type="ECO:0000313" key="2">
    <source>
        <dbReference type="EMBL" id="TMW55369.1"/>
    </source>
</evidence>
<dbReference type="Proteomes" id="UP000794436">
    <property type="component" value="Unassembled WGS sequence"/>
</dbReference>